<dbReference type="GeneID" id="6965878"/>
<dbReference type="Proteomes" id="UP000204251">
    <property type="component" value="Segment"/>
</dbReference>
<evidence type="ECO:0000313" key="1">
    <source>
        <dbReference type="EMBL" id="ACI28811.1"/>
    </source>
</evidence>
<dbReference type="KEGG" id="vg:6965878"/>
<accession>B6D624</accession>
<keyword evidence="2" id="KW-1185">Reference proteome</keyword>
<protein>
    <submittedName>
        <fullName evidence="1">Uncharacterized protein</fullName>
    </submittedName>
</protein>
<reference evidence="1 2" key="1">
    <citation type="submission" date="2008-06" db="EMBL/GenBank/DDBJ databases">
        <title>Complete nucleotide sequence analysis of the Agrotis ipsilon multiple nucleopolyhedrovirus.</title>
        <authorList>
            <person name="Harrison R.L."/>
        </authorList>
    </citation>
    <scope>NUCLEOTIDE SEQUENCE [LARGE SCALE GENOMIC DNA]</scope>
    <source>
        <strain evidence="1 2">Illinois</strain>
    </source>
</reference>
<sequence length="54" mass="6127">MLASNDSDCRLRAQCTVEDISNSIVERKRTPTYIREKSPLTKTTATATTTTMYR</sequence>
<dbReference type="RefSeq" id="YP_002268140.1">
    <property type="nucleotide sequence ID" value="NC_011345.1"/>
</dbReference>
<name>B6D624_9ABAC</name>
<dbReference type="EMBL" id="EU839994">
    <property type="protein sequence ID" value="ACI28811.1"/>
    <property type="molecule type" value="Genomic_DNA"/>
</dbReference>
<evidence type="ECO:0000313" key="2">
    <source>
        <dbReference type="Proteomes" id="UP000204251"/>
    </source>
</evidence>
<proteinExistence type="predicted"/>
<organism evidence="1 2">
    <name type="scientific">Agrotis ipsilon multiple nucleopolyhedrovirus</name>
    <dbReference type="NCBI Taxonomy" id="208013"/>
    <lineage>
        <taxon>Viruses</taxon>
        <taxon>Viruses incertae sedis</taxon>
        <taxon>Naldaviricetes</taxon>
        <taxon>Lefavirales</taxon>
        <taxon>Baculoviridae</taxon>
        <taxon>Alphabaculovirus</taxon>
        <taxon>Alphabaculovirus agipsilonis</taxon>
    </lineage>
</organism>